<organism evidence="1 2">
    <name type="scientific">Potamilus streckersoni</name>
    <dbReference type="NCBI Taxonomy" id="2493646"/>
    <lineage>
        <taxon>Eukaryota</taxon>
        <taxon>Metazoa</taxon>
        <taxon>Spiralia</taxon>
        <taxon>Lophotrochozoa</taxon>
        <taxon>Mollusca</taxon>
        <taxon>Bivalvia</taxon>
        <taxon>Autobranchia</taxon>
        <taxon>Heteroconchia</taxon>
        <taxon>Palaeoheterodonta</taxon>
        <taxon>Unionida</taxon>
        <taxon>Unionoidea</taxon>
        <taxon>Unionidae</taxon>
        <taxon>Ambleminae</taxon>
        <taxon>Lampsilini</taxon>
        <taxon>Potamilus</taxon>
    </lineage>
</organism>
<proteinExistence type="predicted"/>
<evidence type="ECO:0000313" key="2">
    <source>
        <dbReference type="Proteomes" id="UP001195483"/>
    </source>
</evidence>
<evidence type="ECO:0000313" key="1">
    <source>
        <dbReference type="EMBL" id="KAK3601232.1"/>
    </source>
</evidence>
<sequence length="149" mass="17128">MHIRPRVISYYRILRSVSFFNTDNIDIKKAKVSMKKVIYFSFSVRVDIVENNIPLQDSGKQNSHEENPPEKNYWTIVSNADGELSTAVEINTEQITEQDPVCNRTVGQIEELPQIHRLEFDMELDGYIHPIHSNPLNTSCAPTHNSTDI</sequence>
<dbReference type="Proteomes" id="UP001195483">
    <property type="component" value="Unassembled WGS sequence"/>
</dbReference>
<reference evidence="1" key="3">
    <citation type="submission" date="2023-05" db="EMBL/GenBank/DDBJ databases">
        <authorList>
            <person name="Smith C.H."/>
        </authorList>
    </citation>
    <scope>NUCLEOTIDE SEQUENCE</scope>
    <source>
        <strain evidence="1">CHS0354</strain>
        <tissue evidence="1">Mantle</tissue>
    </source>
</reference>
<comment type="caution">
    <text evidence="1">The sequence shown here is derived from an EMBL/GenBank/DDBJ whole genome shotgun (WGS) entry which is preliminary data.</text>
</comment>
<name>A0AAE0W5I5_9BIVA</name>
<dbReference type="EMBL" id="JAEAOA010002336">
    <property type="protein sequence ID" value="KAK3601232.1"/>
    <property type="molecule type" value="Genomic_DNA"/>
</dbReference>
<accession>A0AAE0W5I5</accession>
<protein>
    <submittedName>
        <fullName evidence="1">Uncharacterized protein</fullName>
    </submittedName>
</protein>
<keyword evidence="2" id="KW-1185">Reference proteome</keyword>
<dbReference type="AlphaFoldDB" id="A0AAE0W5I5"/>
<gene>
    <name evidence="1" type="ORF">CHS0354_040415</name>
</gene>
<reference evidence="1" key="2">
    <citation type="journal article" date="2021" name="Genome Biol. Evol.">
        <title>Developing a high-quality reference genome for a parasitic bivalve with doubly uniparental inheritance (Bivalvia: Unionida).</title>
        <authorList>
            <person name="Smith C.H."/>
        </authorList>
    </citation>
    <scope>NUCLEOTIDE SEQUENCE</scope>
    <source>
        <strain evidence="1">CHS0354</strain>
        <tissue evidence="1">Mantle</tissue>
    </source>
</reference>
<reference evidence="1" key="1">
    <citation type="journal article" date="2021" name="Genome Biol. Evol.">
        <title>A High-Quality Reference Genome for a Parasitic Bivalve with Doubly Uniparental Inheritance (Bivalvia: Unionida).</title>
        <authorList>
            <person name="Smith C.H."/>
        </authorList>
    </citation>
    <scope>NUCLEOTIDE SEQUENCE</scope>
    <source>
        <strain evidence="1">CHS0354</strain>
    </source>
</reference>